<name>A0ABU1WFF6_9GAMM</name>
<evidence type="ECO:0008006" key="4">
    <source>
        <dbReference type="Google" id="ProtNLM"/>
    </source>
</evidence>
<gene>
    <name evidence="2" type="ORF">J2X06_003472</name>
</gene>
<comment type="caution">
    <text evidence="2">The sequence shown here is derived from an EMBL/GenBank/DDBJ whole genome shotgun (WGS) entry which is preliminary data.</text>
</comment>
<feature type="chain" id="PRO_5047218778" description="Lipoprotein" evidence="1">
    <location>
        <begin position="22"/>
        <end position="118"/>
    </location>
</feature>
<dbReference type="PROSITE" id="PS51257">
    <property type="entry name" value="PROKAR_LIPOPROTEIN"/>
    <property type="match status" value="1"/>
</dbReference>
<dbReference type="Proteomes" id="UP001251524">
    <property type="component" value="Unassembled WGS sequence"/>
</dbReference>
<accession>A0ABU1WFF6</accession>
<sequence length="118" mass="12437">MNKFLILSVAVLLGASTSACGKRCSNDPVTTVPSPSGKNKAVVFHRICEGTVPNTQVSVLASYSELSNIPGNALILDGDVPLQARWTSDTSLTISGLGTAQVHKRQPSVTDVSITYHQ</sequence>
<proteinExistence type="predicted"/>
<feature type="signal peptide" evidence="1">
    <location>
        <begin position="1"/>
        <end position="21"/>
    </location>
</feature>
<evidence type="ECO:0000313" key="3">
    <source>
        <dbReference type="Proteomes" id="UP001251524"/>
    </source>
</evidence>
<evidence type="ECO:0000256" key="1">
    <source>
        <dbReference type="SAM" id="SignalP"/>
    </source>
</evidence>
<keyword evidence="3" id="KW-1185">Reference proteome</keyword>
<protein>
    <recommendedName>
        <fullName evidence="4">Lipoprotein</fullName>
    </recommendedName>
</protein>
<dbReference type="EMBL" id="JAVDVY010000004">
    <property type="protein sequence ID" value="MDR7136246.1"/>
    <property type="molecule type" value="Genomic_DNA"/>
</dbReference>
<reference evidence="2 3" key="1">
    <citation type="submission" date="2023-07" db="EMBL/GenBank/DDBJ databases">
        <title>Sorghum-associated microbial communities from plants grown in Nebraska, USA.</title>
        <authorList>
            <person name="Schachtman D."/>
        </authorList>
    </citation>
    <scope>NUCLEOTIDE SEQUENCE [LARGE SCALE GENOMIC DNA]</scope>
    <source>
        <strain evidence="2 3">BE198</strain>
    </source>
</reference>
<keyword evidence="1" id="KW-0732">Signal</keyword>
<dbReference type="RefSeq" id="WP_310064566.1">
    <property type="nucleotide sequence ID" value="NZ_JAVDVY010000004.1"/>
</dbReference>
<evidence type="ECO:0000313" key="2">
    <source>
        <dbReference type="EMBL" id="MDR7136246.1"/>
    </source>
</evidence>
<organism evidence="2 3">
    <name type="scientific">Lysobacter niastensis</name>
    <dbReference type="NCBI Taxonomy" id="380629"/>
    <lineage>
        <taxon>Bacteria</taxon>
        <taxon>Pseudomonadati</taxon>
        <taxon>Pseudomonadota</taxon>
        <taxon>Gammaproteobacteria</taxon>
        <taxon>Lysobacterales</taxon>
        <taxon>Lysobacteraceae</taxon>
        <taxon>Lysobacter</taxon>
    </lineage>
</organism>